<dbReference type="InterPro" id="IPR010985">
    <property type="entry name" value="Ribbon_hlx_hlx"/>
</dbReference>
<accession>A0A6L3YD24</accession>
<dbReference type="SUPFAM" id="SSF47598">
    <property type="entry name" value="Ribbon-helix-helix"/>
    <property type="match status" value="1"/>
</dbReference>
<dbReference type="InterPro" id="IPR013321">
    <property type="entry name" value="Arc_rbn_hlx_hlx"/>
</dbReference>
<name>A0A6L3YD24_9HYPH</name>
<dbReference type="RefSeq" id="WP_151610565.1">
    <property type="nucleotide sequence ID" value="NZ_WBVX01000024.1"/>
</dbReference>
<dbReference type="Proteomes" id="UP000481643">
    <property type="component" value="Unassembled WGS sequence"/>
</dbReference>
<feature type="region of interest" description="Disordered" evidence="1">
    <location>
        <begin position="1"/>
        <end position="90"/>
    </location>
</feature>
<feature type="compositionally biased region" description="Basic and acidic residues" evidence="1">
    <location>
        <begin position="1"/>
        <end position="17"/>
    </location>
</feature>
<dbReference type="EMBL" id="WBVX01000024">
    <property type="protein sequence ID" value="KAB2681156.1"/>
    <property type="molecule type" value="Genomic_DNA"/>
</dbReference>
<sequence>MTDDQTKGPNTADDKKNRMLGAMTLPPVLPTGIKKPTISVSSPSSNEEPVRSAKNPELPSASKAEQTTADAPNFRKMLRTGQRKDPVAGRGLTEMVRSTYYLSEQESRDFKVLAAINGHSMSELLRSAVQNYIEENRHRLPR</sequence>
<organism evidence="2 3">
    <name type="scientific">Brucella tritici</name>
    <dbReference type="NCBI Taxonomy" id="94626"/>
    <lineage>
        <taxon>Bacteria</taxon>
        <taxon>Pseudomonadati</taxon>
        <taxon>Pseudomonadota</taxon>
        <taxon>Alphaproteobacteria</taxon>
        <taxon>Hyphomicrobiales</taxon>
        <taxon>Brucellaceae</taxon>
        <taxon>Brucella/Ochrobactrum group</taxon>
        <taxon>Brucella</taxon>
    </lineage>
</organism>
<reference evidence="2 3" key="1">
    <citation type="submission" date="2019-09" db="EMBL/GenBank/DDBJ databases">
        <title>Taxonomic organization of the family Brucellaceae based on a phylogenomic approach.</title>
        <authorList>
            <person name="Leclercq S."/>
            <person name="Cloeckaert A."/>
            <person name="Zygmunt M.S."/>
        </authorList>
    </citation>
    <scope>NUCLEOTIDE SEQUENCE [LARGE SCALE GENOMIC DNA]</scope>
    <source>
        <strain evidence="2 3">WS1830</strain>
    </source>
</reference>
<dbReference type="GO" id="GO:0006355">
    <property type="term" value="P:regulation of DNA-templated transcription"/>
    <property type="evidence" value="ECO:0007669"/>
    <property type="project" value="InterPro"/>
</dbReference>
<evidence type="ECO:0000256" key="1">
    <source>
        <dbReference type="SAM" id="MobiDB-lite"/>
    </source>
</evidence>
<proteinExistence type="predicted"/>
<gene>
    <name evidence="2" type="ORF">F9L08_19860</name>
</gene>
<evidence type="ECO:0000313" key="2">
    <source>
        <dbReference type="EMBL" id="KAB2681156.1"/>
    </source>
</evidence>
<comment type="caution">
    <text evidence="2">The sequence shown here is derived from an EMBL/GenBank/DDBJ whole genome shotgun (WGS) entry which is preliminary data.</text>
</comment>
<dbReference type="AlphaFoldDB" id="A0A6L3YD24"/>
<dbReference type="Gene3D" id="1.10.1220.10">
    <property type="entry name" value="Met repressor-like"/>
    <property type="match status" value="1"/>
</dbReference>
<evidence type="ECO:0000313" key="3">
    <source>
        <dbReference type="Proteomes" id="UP000481643"/>
    </source>
</evidence>
<protein>
    <submittedName>
        <fullName evidence="2">Uncharacterized protein</fullName>
    </submittedName>
</protein>